<dbReference type="Proteomes" id="UP000295157">
    <property type="component" value="Unassembled WGS sequence"/>
</dbReference>
<gene>
    <name evidence="2" type="ORF">E1267_03950</name>
</gene>
<organism evidence="2 3">
    <name type="scientific">Nonomuraea longispora</name>
    <dbReference type="NCBI Taxonomy" id="1848320"/>
    <lineage>
        <taxon>Bacteria</taxon>
        <taxon>Bacillati</taxon>
        <taxon>Actinomycetota</taxon>
        <taxon>Actinomycetes</taxon>
        <taxon>Streptosporangiales</taxon>
        <taxon>Streptosporangiaceae</taxon>
        <taxon>Nonomuraea</taxon>
    </lineage>
</organism>
<dbReference type="EMBL" id="SMJZ01000008">
    <property type="protein sequence ID" value="TDC10531.1"/>
    <property type="molecule type" value="Genomic_DNA"/>
</dbReference>
<proteinExistence type="predicted"/>
<dbReference type="Pfam" id="PF03704">
    <property type="entry name" value="BTAD"/>
    <property type="match status" value="1"/>
</dbReference>
<accession>A0A4R4NM66</accession>
<keyword evidence="3" id="KW-1185">Reference proteome</keyword>
<evidence type="ECO:0000259" key="1">
    <source>
        <dbReference type="Pfam" id="PF03704"/>
    </source>
</evidence>
<feature type="domain" description="Bacterial transcriptional activator" evidence="1">
    <location>
        <begin position="30"/>
        <end position="78"/>
    </location>
</feature>
<name>A0A4R4NM66_9ACTN</name>
<evidence type="ECO:0000313" key="2">
    <source>
        <dbReference type="EMBL" id="TDC10531.1"/>
    </source>
</evidence>
<evidence type="ECO:0000313" key="3">
    <source>
        <dbReference type="Proteomes" id="UP000295157"/>
    </source>
</evidence>
<dbReference type="AlphaFoldDB" id="A0A4R4NM66"/>
<reference evidence="2 3" key="1">
    <citation type="submission" date="2019-02" db="EMBL/GenBank/DDBJ databases">
        <title>Draft genome sequences of novel Actinobacteria.</title>
        <authorList>
            <person name="Sahin N."/>
            <person name="Ay H."/>
            <person name="Saygin H."/>
        </authorList>
    </citation>
    <scope>NUCLEOTIDE SEQUENCE [LARGE SCALE GENOMIC DNA]</scope>
    <source>
        <strain evidence="2 3">KC201</strain>
    </source>
</reference>
<dbReference type="InterPro" id="IPR005158">
    <property type="entry name" value="BTAD"/>
</dbReference>
<dbReference type="InterPro" id="IPR011990">
    <property type="entry name" value="TPR-like_helical_dom_sf"/>
</dbReference>
<comment type="caution">
    <text evidence="2">The sequence shown here is derived from an EMBL/GenBank/DDBJ whole genome shotgun (WGS) entry which is preliminary data.</text>
</comment>
<dbReference type="Gene3D" id="1.25.40.10">
    <property type="entry name" value="Tetratricopeptide repeat domain"/>
    <property type="match status" value="1"/>
</dbReference>
<protein>
    <recommendedName>
        <fullName evidence="1">Bacterial transcriptional activator domain-containing protein</fullName>
    </recommendedName>
</protein>
<sequence length="91" mass="9380">MPAKVAPSGTGAVLVGVSGPVMPAYTRPARSQNTRPAGAASLLREGLDLWRDPAYAGLTDCPPLGEESARLEELRLEAGWPPISPSAGTPT</sequence>